<dbReference type="AlphaFoldDB" id="A0A1F5H7W5"/>
<proteinExistence type="predicted"/>
<protein>
    <submittedName>
        <fullName evidence="1">Uncharacterized protein</fullName>
    </submittedName>
</protein>
<name>A0A1F5H7W5_9BACT</name>
<reference evidence="1 2" key="1">
    <citation type="journal article" date="2016" name="Nat. Commun.">
        <title>Thousands of microbial genomes shed light on interconnected biogeochemical processes in an aquifer system.</title>
        <authorList>
            <person name="Anantharaman K."/>
            <person name="Brown C.T."/>
            <person name="Hug L.A."/>
            <person name="Sharon I."/>
            <person name="Castelle C.J."/>
            <person name="Probst A.J."/>
            <person name="Thomas B.C."/>
            <person name="Singh A."/>
            <person name="Wilkins M.J."/>
            <person name="Karaoz U."/>
            <person name="Brodie E.L."/>
            <person name="Williams K.H."/>
            <person name="Hubbard S.S."/>
            <person name="Banfield J.F."/>
        </authorList>
    </citation>
    <scope>NUCLEOTIDE SEQUENCE [LARGE SCALE GENOMIC DNA]</scope>
</reference>
<gene>
    <name evidence="1" type="ORF">A3B54_02565</name>
</gene>
<dbReference type="EMBL" id="MFBT01000004">
    <property type="protein sequence ID" value="OGE00221.1"/>
    <property type="molecule type" value="Genomic_DNA"/>
</dbReference>
<sequence length="162" mass="18774">MSSRKELEATAELESIRLRPRGDILVDLFKKIGEEKDQEIRYGFTHVELVRKIQWDESFDYKGAAVLQRFSNSDLRLGIFRFYEDAKESHSALLWVENKLTSGYAGREWPVILVSLDSPMAVNTTIFRRVLEILNDLEEMVAFYGIDPEKIPWQSSGAEDKK</sequence>
<comment type="caution">
    <text evidence="1">The sequence shown here is derived from an EMBL/GenBank/DDBJ whole genome shotgun (WGS) entry which is preliminary data.</text>
</comment>
<evidence type="ECO:0000313" key="2">
    <source>
        <dbReference type="Proteomes" id="UP000177039"/>
    </source>
</evidence>
<dbReference type="Proteomes" id="UP000177039">
    <property type="component" value="Unassembled WGS sequence"/>
</dbReference>
<evidence type="ECO:0000313" key="1">
    <source>
        <dbReference type="EMBL" id="OGE00221.1"/>
    </source>
</evidence>
<accession>A0A1F5H7W5</accession>
<organism evidence="1 2">
    <name type="scientific">Candidatus Curtissbacteria bacterium RIFCSPLOWO2_01_FULL_42_50</name>
    <dbReference type="NCBI Taxonomy" id="1797730"/>
    <lineage>
        <taxon>Bacteria</taxon>
        <taxon>Candidatus Curtissiibacteriota</taxon>
    </lineage>
</organism>